<evidence type="ECO:0008006" key="4">
    <source>
        <dbReference type="Google" id="ProtNLM"/>
    </source>
</evidence>
<evidence type="ECO:0000313" key="3">
    <source>
        <dbReference type="Proteomes" id="UP001357452"/>
    </source>
</evidence>
<keyword evidence="1" id="KW-0812">Transmembrane</keyword>
<accession>A0ABU7RHI4</accession>
<keyword evidence="1" id="KW-0472">Membrane</keyword>
<evidence type="ECO:0000256" key="1">
    <source>
        <dbReference type="SAM" id="Phobius"/>
    </source>
</evidence>
<feature type="transmembrane region" description="Helical" evidence="1">
    <location>
        <begin position="91"/>
        <end position="111"/>
    </location>
</feature>
<protein>
    <recommendedName>
        <fullName evidence="4">M50 family peptidase</fullName>
    </recommendedName>
</protein>
<sequence>MNDTRITLKYILIGIIVVFFTWTFHEFAHWLTSELLGYDTAMYLNASSTLGDNKPNDLHRVIISATGPAVTLLQGWIVFLLLKNKKWDKYGYLLLFTACYMRFLAGLMNGINPNDEGRISAYLGWGTFTLPIIVCVLLFLMVRRISKQYHLSWKFQLANTLIVMFVSSALILADQFFKIRLL</sequence>
<keyword evidence="3" id="KW-1185">Reference proteome</keyword>
<reference evidence="2 3" key="1">
    <citation type="submission" date="2024-01" db="EMBL/GenBank/DDBJ databases">
        <title>Niabella digestum sp. nov., isolated from waste digestion system.</title>
        <authorList>
            <person name="Zhang L."/>
        </authorList>
    </citation>
    <scope>NUCLEOTIDE SEQUENCE [LARGE SCALE GENOMIC DNA]</scope>
    <source>
        <strain evidence="2 3">A18</strain>
    </source>
</reference>
<dbReference type="Proteomes" id="UP001357452">
    <property type="component" value="Unassembled WGS sequence"/>
</dbReference>
<feature type="transmembrane region" description="Helical" evidence="1">
    <location>
        <begin position="61"/>
        <end position="82"/>
    </location>
</feature>
<proteinExistence type="predicted"/>
<feature type="transmembrane region" description="Helical" evidence="1">
    <location>
        <begin position="123"/>
        <end position="143"/>
    </location>
</feature>
<evidence type="ECO:0000313" key="2">
    <source>
        <dbReference type="EMBL" id="MEE6187465.1"/>
    </source>
</evidence>
<name>A0ABU7RHI4_9BACT</name>
<feature type="transmembrane region" description="Helical" evidence="1">
    <location>
        <begin position="7"/>
        <end position="25"/>
    </location>
</feature>
<comment type="caution">
    <text evidence="2">The sequence shown here is derived from an EMBL/GenBank/DDBJ whole genome shotgun (WGS) entry which is preliminary data.</text>
</comment>
<gene>
    <name evidence="2" type="ORF">V2H41_09280</name>
</gene>
<dbReference type="EMBL" id="JAZGLY010000004">
    <property type="protein sequence ID" value="MEE6187465.1"/>
    <property type="molecule type" value="Genomic_DNA"/>
</dbReference>
<feature type="transmembrane region" description="Helical" evidence="1">
    <location>
        <begin position="155"/>
        <end position="173"/>
    </location>
</feature>
<organism evidence="2 3">
    <name type="scientific">Niabella digestorum</name>
    <dbReference type="NCBI Taxonomy" id="3117701"/>
    <lineage>
        <taxon>Bacteria</taxon>
        <taxon>Pseudomonadati</taxon>
        <taxon>Bacteroidota</taxon>
        <taxon>Chitinophagia</taxon>
        <taxon>Chitinophagales</taxon>
        <taxon>Chitinophagaceae</taxon>
        <taxon>Niabella</taxon>
    </lineage>
</organism>
<keyword evidence="1" id="KW-1133">Transmembrane helix</keyword>
<dbReference type="RefSeq" id="WP_330974873.1">
    <property type="nucleotide sequence ID" value="NZ_JAZGLY010000004.1"/>
</dbReference>